<dbReference type="Gene3D" id="3.40.50.2000">
    <property type="entry name" value="Glycogen Phosphorylase B"/>
    <property type="match status" value="1"/>
</dbReference>
<keyword evidence="3" id="KW-1185">Reference proteome</keyword>
<dbReference type="InterPro" id="IPR050194">
    <property type="entry name" value="Glycosyltransferase_grp1"/>
</dbReference>
<proteinExistence type="predicted"/>
<dbReference type="Pfam" id="PF00534">
    <property type="entry name" value="Glycos_transf_1"/>
    <property type="match status" value="1"/>
</dbReference>
<reference evidence="2 3" key="1">
    <citation type="submission" date="2018-12" db="EMBL/GenBank/DDBJ databases">
        <authorList>
            <person name="Yang Y."/>
        </authorList>
    </citation>
    <scope>NUCLEOTIDE SEQUENCE [LARGE SCALE GENOMIC DNA]</scope>
    <source>
        <strain evidence="2 3">GSF71</strain>
    </source>
</reference>
<protein>
    <submittedName>
        <fullName evidence="2">Glycosyltransferase</fullName>
    </submittedName>
</protein>
<feature type="domain" description="Glycosyl transferase family 1" evidence="1">
    <location>
        <begin position="166"/>
        <end position="319"/>
    </location>
</feature>
<dbReference type="OrthoDB" id="9781738at2"/>
<dbReference type="PANTHER" id="PTHR45947:SF3">
    <property type="entry name" value="SULFOQUINOVOSYL TRANSFERASE SQD2"/>
    <property type="match status" value="1"/>
</dbReference>
<comment type="caution">
    <text evidence="2">The sequence shown here is derived from an EMBL/GenBank/DDBJ whole genome shotgun (WGS) entry which is preliminary data.</text>
</comment>
<evidence type="ECO:0000313" key="3">
    <source>
        <dbReference type="Proteomes" id="UP000280346"/>
    </source>
</evidence>
<organism evidence="2 3">
    <name type="scientific">Azospirillum doebereinerae</name>
    <dbReference type="NCBI Taxonomy" id="92933"/>
    <lineage>
        <taxon>Bacteria</taxon>
        <taxon>Pseudomonadati</taxon>
        <taxon>Pseudomonadota</taxon>
        <taxon>Alphaproteobacteria</taxon>
        <taxon>Rhodospirillales</taxon>
        <taxon>Azospirillaceae</taxon>
        <taxon>Azospirillum</taxon>
    </lineage>
</organism>
<dbReference type="CDD" id="cd03801">
    <property type="entry name" value="GT4_PimA-like"/>
    <property type="match status" value="1"/>
</dbReference>
<dbReference type="InterPro" id="IPR001296">
    <property type="entry name" value="Glyco_trans_1"/>
</dbReference>
<gene>
    <name evidence="2" type="ORF">EJ913_06715</name>
</gene>
<dbReference type="PANTHER" id="PTHR45947">
    <property type="entry name" value="SULFOQUINOVOSYL TRANSFERASE SQD2"/>
    <property type="match status" value="1"/>
</dbReference>
<dbReference type="AlphaFoldDB" id="A0A3S0VJR6"/>
<evidence type="ECO:0000259" key="1">
    <source>
        <dbReference type="Pfam" id="PF00534"/>
    </source>
</evidence>
<name>A0A3S0VJR6_9PROT</name>
<dbReference type="SUPFAM" id="SSF53756">
    <property type="entry name" value="UDP-Glycosyltransferase/glycogen phosphorylase"/>
    <property type="match status" value="1"/>
</dbReference>
<dbReference type="Proteomes" id="UP000280346">
    <property type="component" value="Unassembled WGS sequence"/>
</dbReference>
<dbReference type="EMBL" id="RZIJ01000004">
    <property type="protein sequence ID" value="RUQ74055.1"/>
    <property type="molecule type" value="Genomic_DNA"/>
</dbReference>
<sequence>MLPNLALTWQLSEIHGWGLVGVHTALHLAARGCPPLLLEAPAMDTLRPANRAALHGLEESHRHVMELAASHAGKLLHLEGWDVLHGLGTDFGAGPASERFRGRANIGVVAYEDTRFDSAVLERARRYDKLVVHSTYNHRLLAEQGFANVGLAFQGIDPEEIGPRPPSGRFGDRFVVFSGGKLEFRKAQDVVLTAFRLFQKRHPEALLVTAWHNPWPASAQTIAESPLTRLPPEIGSDGLLRITDWALRYGVPADAFVDLGFLGRDRIAPLLADCHAAVFPNRCEGGTNLVAMEAMGCGVPVVLSANTGHLDLIGPGPDGAPRCWPLTRQTPLFNPGRNRAGWRESSVEELVEALEAIHRDRAEAKARADRALAFIHGERTWSAFAESFVAVCAV</sequence>
<dbReference type="GO" id="GO:0016757">
    <property type="term" value="F:glycosyltransferase activity"/>
    <property type="evidence" value="ECO:0007669"/>
    <property type="project" value="InterPro"/>
</dbReference>
<accession>A0A3S0VJR6</accession>
<keyword evidence="2" id="KW-0808">Transferase</keyword>
<evidence type="ECO:0000313" key="2">
    <source>
        <dbReference type="EMBL" id="RUQ74055.1"/>
    </source>
</evidence>